<protein>
    <recommendedName>
        <fullName evidence="3">DUF2283 domain-containing protein</fullName>
    </recommendedName>
</protein>
<name>A0ABN7ID99_9BURK</name>
<comment type="caution">
    <text evidence="1">The sequence shown here is derived from an EMBL/GenBank/DDBJ whole genome shotgun (WGS) entry which is preliminary data.</text>
</comment>
<evidence type="ECO:0000313" key="1">
    <source>
        <dbReference type="EMBL" id="CAD6559501.1"/>
    </source>
</evidence>
<proteinExistence type="predicted"/>
<accession>A0ABN7ID99</accession>
<dbReference type="EMBL" id="CAJHCQ010000027">
    <property type="protein sequence ID" value="CAD6559501.1"/>
    <property type="molecule type" value="Genomic_DNA"/>
</dbReference>
<gene>
    <name evidence="1" type="ORF">LMG27952_06879</name>
</gene>
<dbReference type="Proteomes" id="UP000656319">
    <property type="component" value="Unassembled WGS sequence"/>
</dbReference>
<organism evidence="1 2">
    <name type="scientific">Paraburkholderia hiiakae</name>
    <dbReference type="NCBI Taxonomy" id="1081782"/>
    <lineage>
        <taxon>Bacteria</taxon>
        <taxon>Pseudomonadati</taxon>
        <taxon>Pseudomonadota</taxon>
        <taxon>Betaproteobacteria</taxon>
        <taxon>Burkholderiales</taxon>
        <taxon>Burkholderiaceae</taxon>
        <taxon>Paraburkholderia</taxon>
    </lineage>
</organism>
<evidence type="ECO:0000313" key="2">
    <source>
        <dbReference type="Proteomes" id="UP000656319"/>
    </source>
</evidence>
<sequence>MLEIRYDRVHDAIVAFTPGFPVEIVLPRVK</sequence>
<evidence type="ECO:0008006" key="3">
    <source>
        <dbReference type="Google" id="ProtNLM"/>
    </source>
</evidence>
<keyword evidence="2" id="KW-1185">Reference proteome</keyword>
<reference evidence="1 2" key="1">
    <citation type="submission" date="2020-10" db="EMBL/GenBank/DDBJ databases">
        <authorList>
            <person name="Peeters C."/>
        </authorList>
    </citation>
    <scope>NUCLEOTIDE SEQUENCE [LARGE SCALE GENOMIC DNA]</scope>
    <source>
        <strain evidence="1 2">LMG 27952</strain>
    </source>
</reference>